<dbReference type="Pfam" id="PF03006">
    <property type="entry name" value="HlyIII"/>
    <property type="match status" value="1"/>
</dbReference>
<proteinExistence type="inferred from homology"/>
<dbReference type="PANTHER" id="PTHR20855:SF3">
    <property type="entry name" value="LD03007P"/>
    <property type="match status" value="1"/>
</dbReference>
<gene>
    <name evidence="8" type="ORF">WMW72_11170</name>
</gene>
<dbReference type="InterPro" id="IPR005744">
    <property type="entry name" value="Hy-lIII"/>
</dbReference>
<keyword evidence="4 7" id="KW-0812">Transmembrane</keyword>
<feature type="transmembrane region" description="Helical" evidence="7">
    <location>
        <begin position="105"/>
        <end position="124"/>
    </location>
</feature>
<evidence type="ECO:0000313" key="9">
    <source>
        <dbReference type="Proteomes" id="UP001469365"/>
    </source>
</evidence>
<comment type="subcellular location">
    <subcellularLocation>
        <location evidence="1">Cell membrane</location>
        <topology evidence="1">Multi-pass membrane protein</topology>
    </subcellularLocation>
</comment>
<comment type="similarity">
    <text evidence="2">Belongs to the UPF0073 (Hly-III) family.</text>
</comment>
<feature type="transmembrane region" description="Helical" evidence="7">
    <location>
        <begin position="39"/>
        <end position="60"/>
    </location>
</feature>
<feature type="transmembrane region" description="Helical" evidence="7">
    <location>
        <begin position="12"/>
        <end position="33"/>
    </location>
</feature>
<evidence type="ECO:0000256" key="5">
    <source>
        <dbReference type="ARBA" id="ARBA00022989"/>
    </source>
</evidence>
<reference evidence="8 9" key="1">
    <citation type="submission" date="2024-04" db="EMBL/GenBank/DDBJ databases">
        <title>draft genome sequnece of Paenibacillus filicis.</title>
        <authorList>
            <person name="Kim D.-U."/>
        </authorList>
    </citation>
    <scope>NUCLEOTIDE SEQUENCE [LARGE SCALE GENOMIC DNA]</scope>
    <source>
        <strain evidence="8 9">KACC14197</strain>
    </source>
</reference>
<keyword evidence="6 7" id="KW-0472">Membrane</keyword>
<sequence>MNAAILKQERANAISHGIGAVLSLAALVLLVIRSAMYGTAWHVVSFAIFGASLLLLYVCSTLLHSARQERWVRTFEIMDHAAIYVLIAGTYTPFLLVTIRSTLGWSLLGIVWGLALAGILFKMFFTGRFNVLSTLFYIGMGWMVLFAFKPLQQMLPEPGIAWLVAGGILYTLGTIFYLWKRLFYHHAVWHLFVLMGSICHFVSVYFYVLPS</sequence>
<evidence type="ECO:0000256" key="2">
    <source>
        <dbReference type="ARBA" id="ARBA00008488"/>
    </source>
</evidence>
<feature type="transmembrane region" description="Helical" evidence="7">
    <location>
        <begin position="81"/>
        <end position="99"/>
    </location>
</feature>
<name>A0ABU9DHW7_9BACL</name>
<dbReference type="Proteomes" id="UP001469365">
    <property type="component" value="Unassembled WGS sequence"/>
</dbReference>
<dbReference type="EMBL" id="JBBPCC010000006">
    <property type="protein sequence ID" value="MEK8128466.1"/>
    <property type="molecule type" value="Genomic_DNA"/>
</dbReference>
<dbReference type="InterPro" id="IPR004254">
    <property type="entry name" value="AdipoR/HlyIII-related"/>
</dbReference>
<organism evidence="8 9">
    <name type="scientific">Paenibacillus filicis</name>
    <dbReference type="NCBI Taxonomy" id="669464"/>
    <lineage>
        <taxon>Bacteria</taxon>
        <taxon>Bacillati</taxon>
        <taxon>Bacillota</taxon>
        <taxon>Bacilli</taxon>
        <taxon>Bacillales</taxon>
        <taxon>Paenibacillaceae</taxon>
        <taxon>Paenibacillus</taxon>
    </lineage>
</organism>
<keyword evidence="9" id="KW-1185">Reference proteome</keyword>
<dbReference type="PANTHER" id="PTHR20855">
    <property type="entry name" value="ADIPOR/PROGESTIN RECEPTOR-RELATED"/>
    <property type="match status" value="1"/>
</dbReference>
<evidence type="ECO:0000256" key="1">
    <source>
        <dbReference type="ARBA" id="ARBA00004651"/>
    </source>
</evidence>
<accession>A0ABU9DHW7</accession>
<evidence type="ECO:0000256" key="7">
    <source>
        <dbReference type="SAM" id="Phobius"/>
    </source>
</evidence>
<keyword evidence="3" id="KW-1003">Cell membrane</keyword>
<feature type="transmembrane region" description="Helical" evidence="7">
    <location>
        <begin position="191"/>
        <end position="208"/>
    </location>
</feature>
<comment type="caution">
    <text evidence="8">The sequence shown here is derived from an EMBL/GenBank/DDBJ whole genome shotgun (WGS) entry which is preliminary data.</text>
</comment>
<evidence type="ECO:0000256" key="6">
    <source>
        <dbReference type="ARBA" id="ARBA00023136"/>
    </source>
</evidence>
<evidence type="ECO:0000256" key="3">
    <source>
        <dbReference type="ARBA" id="ARBA00022475"/>
    </source>
</evidence>
<dbReference type="RefSeq" id="WP_341415546.1">
    <property type="nucleotide sequence ID" value="NZ_JBBPCC010000006.1"/>
</dbReference>
<evidence type="ECO:0000313" key="8">
    <source>
        <dbReference type="EMBL" id="MEK8128466.1"/>
    </source>
</evidence>
<dbReference type="NCBIfam" id="TIGR01065">
    <property type="entry name" value="hlyIII"/>
    <property type="match status" value="1"/>
</dbReference>
<feature type="transmembrane region" description="Helical" evidence="7">
    <location>
        <begin position="160"/>
        <end position="179"/>
    </location>
</feature>
<feature type="transmembrane region" description="Helical" evidence="7">
    <location>
        <begin position="131"/>
        <end position="148"/>
    </location>
</feature>
<protein>
    <submittedName>
        <fullName evidence="8">Hemolysin III family protein</fullName>
    </submittedName>
</protein>
<keyword evidence="5 7" id="KW-1133">Transmembrane helix</keyword>
<evidence type="ECO:0000256" key="4">
    <source>
        <dbReference type="ARBA" id="ARBA00022692"/>
    </source>
</evidence>